<dbReference type="EMBL" id="SDMP01000016">
    <property type="protein sequence ID" value="RYR02361.1"/>
    <property type="molecule type" value="Genomic_DNA"/>
</dbReference>
<gene>
    <name evidence="4" type="ORF">Ahy_B06g081156</name>
</gene>
<evidence type="ECO:0000256" key="1">
    <source>
        <dbReference type="ARBA" id="ARBA00009861"/>
    </source>
</evidence>
<dbReference type="PANTHER" id="PTHR31147">
    <property type="entry name" value="ACYL TRANSFERASE 4"/>
    <property type="match status" value="1"/>
</dbReference>
<dbReference type="AlphaFoldDB" id="A0A444YKC2"/>
<evidence type="ECO:0000313" key="4">
    <source>
        <dbReference type="EMBL" id="RYR02361.1"/>
    </source>
</evidence>
<dbReference type="GO" id="GO:0016740">
    <property type="term" value="F:transferase activity"/>
    <property type="evidence" value="ECO:0007669"/>
    <property type="project" value="UniProtKB-KW"/>
</dbReference>
<name>A0A444YKC2_ARAHY</name>
<protein>
    <recommendedName>
        <fullName evidence="6">Benzyl alcohol O-benzoyltransferase</fullName>
    </recommendedName>
</protein>
<proteinExistence type="inferred from homology"/>
<dbReference type="Pfam" id="PF02458">
    <property type="entry name" value="Transferase"/>
    <property type="match status" value="2"/>
</dbReference>
<evidence type="ECO:0000256" key="2">
    <source>
        <dbReference type="ARBA" id="ARBA00022679"/>
    </source>
</evidence>
<dbReference type="STRING" id="3818.A0A444YKC2"/>
<keyword evidence="5" id="KW-1185">Reference proteome</keyword>
<accession>A0A444YKC2</accession>
<dbReference type="InterPro" id="IPR050898">
    <property type="entry name" value="Plant_acyltransferase"/>
</dbReference>
<keyword evidence="2" id="KW-0808">Transferase</keyword>
<evidence type="ECO:0000313" key="5">
    <source>
        <dbReference type="Proteomes" id="UP000289738"/>
    </source>
</evidence>
<comment type="caution">
    <text evidence="4">The sequence shown here is derived from an EMBL/GenBank/DDBJ whole genome shotgun (WGS) entry which is preliminary data.</text>
</comment>
<dbReference type="PANTHER" id="PTHR31147:SF66">
    <property type="entry name" value="OS05G0315700 PROTEIN"/>
    <property type="match status" value="1"/>
</dbReference>
<evidence type="ECO:0008006" key="6">
    <source>
        <dbReference type="Google" id="ProtNLM"/>
    </source>
</evidence>
<dbReference type="InterPro" id="IPR023213">
    <property type="entry name" value="CAT-like_dom_sf"/>
</dbReference>
<feature type="region of interest" description="Disordered" evidence="3">
    <location>
        <begin position="889"/>
        <end position="908"/>
    </location>
</feature>
<evidence type="ECO:0000256" key="3">
    <source>
        <dbReference type="SAM" id="MobiDB-lite"/>
    </source>
</evidence>
<dbReference type="Gene3D" id="3.30.559.10">
    <property type="entry name" value="Chloramphenicol acetyltransferase-like domain"/>
    <property type="match status" value="4"/>
</dbReference>
<comment type="similarity">
    <text evidence="1">Belongs to the plant acyltransferase family.</text>
</comment>
<reference evidence="4 5" key="1">
    <citation type="submission" date="2019-01" db="EMBL/GenBank/DDBJ databases">
        <title>Sequencing of cultivated peanut Arachis hypogaea provides insights into genome evolution and oil improvement.</title>
        <authorList>
            <person name="Chen X."/>
        </authorList>
    </citation>
    <scope>NUCLEOTIDE SEQUENCE [LARGE SCALE GENOMIC DNA]</scope>
    <source>
        <strain evidence="5">cv. Fuhuasheng</strain>
        <tissue evidence="4">Leaves</tissue>
    </source>
</reference>
<organism evidence="4 5">
    <name type="scientific">Arachis hypogaea</name>
    <name type="common">Peanut</name>
    <dbReference type="NCBI Taxonomy" id="3818"/>
    <lineage>
        <taxon>Eukaryota</taxon>
        <taxon>Viridiplantae</taxon>
        <taxon>Streptophyta</taxon>
        <taxon>Embryophyta</taxon>
        <taxon>Tracheophyta</taxon>
        <taxon>Spermatophyta</taxon>
        <taxon>Magnoliopsida</taxon>
        <taxon>eudicotyledons</taxon>
        <taxon>Gunneridae</taxon>
        <taxon>Pentapetalae</taxon>
        <taxon>rosids</taxon>
        <taxon>fabids</taxon>
        <taxon>Fabales</taxon>
        <taxon>Fabaceae</taxon>
        <taxon>Papilionoideae</taxon>
        <taxon>50 kb inversion clade</taxon>
        <taxon>dalbergioids sensu lato</taxon>
        <taxon>Dalbergieae</taxon>
        <taxon>Pterocarpus clade</taxon>
        <taxon>Arachis</taxon>
    </lineage>
</organism>
<dbReference type="Proteomes" id="UP000289738">
    <property type="component" value="Chromosome B06"/>
</dbReference>
<sequence>MTSLSSSPSLVFTVQRRQPELVAPATPTPHEVKLLSDIDDQEGLRFQIPFFHIYQHKPSMEGKDPVRVIRDALSRTLVFYYPFAGRIKEGHGRKLMVDCTGEGVLFIEADADVTLDQLRGSLQPPFPCSQELLYNVPGCDGIVNCPLLLIQVTRFKCGGFVFAIRVNHTMVDATGLVQFVSALTEMAQGAHQPSILPVWQRELLLARDPPQITCNHREYEQVPNTKEGTIISYENDMVQRSFFFGPTEIAFLRRLVPRHLGQCTRFELITACLWRCRTKALQLAPEDDVRMMCIVNARARFNPIIPLGYYGNVFVYPAAVASVGKLCENPFGYAVELIKKVKAEVTEEYVRSVADLMVIKGRPLFTTVGSCIVSNLTRFGLREADFGWGKALYAGVSQGGVGPAFHGVSFFMDYENEKGEEGVLFPIYLPSKAMERFEKELGDLFSGDLKSTFIQRRQPELVAPATPTPHEVKLLSDIDDQEGLRFQIPLFHIYQHKPSMEGKDPVRVIRDALSRTLVFYYPFAGRIKEGHGRKLMVDCTGEGVLFIEADADVTLDQLRGSLQPPFPCSQELLYNVPGSDGIVNCPLLLIQVTRFKSGGFIFAIRVNHTMVDATGLLQFVSALTEMAQGAHQPSILPVWQRELLLARNPPQITCNHREYEQVPNTKEGTIISYENGMVQRSFFFGPTEIASLRRLVPRHLGQCTRFELITACLWRCRTKALQLASEDDVRMMCIVNARARFNPIIPLGYYGNAFVYPAAVASVRKLCENPFGYAVELIKKVKAEVTEEYVRSVADLMVTKGRPLFTTVGSCIVSNLTRFGLREADFGWGKALYAGVSQGGAGPAFHGATYFMDYENEKGEEGVLFPIYLPSNAMERFEKELGDLLGGDFNNNQPTKSDETPMFMRSTL</sequence>